<protein>
    <submittedName>
        <fullName evidence="2">Uncharacterized protein</fullName>
    </submittedName>
</protein>
<dbReference type="EMBL" id="HG966617">
    <property type="protein sequence ID" value="CDO60837.1"/>
    <property type="molecule type" value="Genomic_DNA"/>
</dbReference>
<gene>
    <name evidence="2" type="ORF">BN1012_Phect2624</name>
</gene>
<accession>X5MEC3</accession>
<dbReference type="Proteomes" id="UP000032160">
    <property type="component" value="Chromosome I"/>
</dbReference>
<feature type="region of interest" description="Disordered" evidence="1">
    <location>
        <begin position="52"/>
        <end position="72"/>
    </location>
</feature>
<proteinExistence type="predicted"/>
<evidence type="ECO:0000313" key="3">
    <source>
        <dbReference type="Proteomes" id="UP000032160"/>
    </source>
</evidence>
<organism evidence="2 3">
    <name type="scientific">Candidatus Phaeomarinibacter ectocarpi</name>
    <dbReference type="NCBI Taxonomy" id="1458461"/>
    <lineage>
        <taxon>Bacteria</taxon>
        <taxon>Pseudomonadati</taxon>
        <taxon>Pseudomonadota</taxon>
        <taxon>Alphaproteobacteria</taxon>
        <taxon>Hyphomicrobiales</taxon>
        <taxon>Parvibaculaceae</taxon>
        <taxon>Candidatus Phaeomarinibacter</taxon>
    </lineage>
</organism>
<reference evidence="2 3" key="1">
    <citation type="journal article" date="2014" name="Front. Genet.">
        <title>Genome and metabolic network of "Candidatus Phaeomarinobacter ectocarpi" Ec32, a new candidate genus of Alphaproteobacteria frequently associated with brown algae.</title>
        <authorList>
            <person name="Dittami S.M."/>
            <person name="Barbeyron T."/>
            <person name="Boyen C."/>
            <person name="Cambefort J."/>
            <person name="Collet G."/>
            <person name="Delage L."/>
            <person name="Gobet A."/>
            <person name="Groisillier A."/>
            <person name="Leblanc C."/>
            <person name="Michel G."/>
            <person name="Scornet D."/>
            <person name="Siegel A."/>
            <person name="Tapia J.E."/>
            <person name="Tonon T."/>
        </authorList>
    </citation>
    <scope>NUCLEOTIDE SEQUENCE [LARGE SCALE GENOMIC DNA]</scope>
    <source>
        <strain evidence="2 3">Ec32</strain>
    </source>
</reference>
<sequence>MISDRMSAAIDRLVSAQDDSNLQERDFRAEMRELRGLVQEVRALEARPPSDNVVTFQARKQRPHDPWNGGAA</sequence>
<dbReference type="HOGENOM" id="CLU_2714913_0_0_5"/>
<name>X5MEC3_9HYPH</name>
<dbReference type="AlphaFoldDB" id="X5MEC3"/>
<dbReference type="KEGG" id="pect:BN1012_Phect2624"/>
<evidence type="ECO:0000256" key="1">
    <source>
        <dbReference type="SAM" id="MobiDB-lite"/>
    </source>
</evidence>
<evidence type="ECO:0000313" key="2">
    <source>
        <dbReference type="EMBL" id="CDO60837.1"/>
    </source>
</evidence>
<dbReference type="STRING" id="1458461.BN1012_Phect2624"/>
<keyword evidence="3" id="KW-1185">Reference proteome</keyword>